<name>A0A844B808_9BURK</name>
<dbReference type="OrthoDB" id="5465390at2"/>
<evidence type="ECO:0000313" key="2">
    <source>
        <dbReference type="Proteomes" id="UP000487350"/>
    </source>
</evidence>
<gene>
    <name evidence="1" type="ORF">GHT07_18620</name>
</gene>
<dbReference type="EMBL" id="WJBU01000022">
    <property type="protein sequence ID" value="MRD49293.1"/>
    <property type="molecule type" value="Genomic_DNA"/>
</dbReference>
<evidence type="ECO:0000313" key="1">
    <source>
        <dbReference type="EMBL" id="MRD49293.1"/>
    </source>
</evidence>
<dbReference type="Proteomes" id="UP000487350">
    <property type="component" value="Unassembled WGS sequence"/>
</dbReference>
<reference evidence="1 2" key="1">
    <citation type="submission" date="2019-11" db="EMBL/GenBank/DDBJ databases">
        <title>Caenimonas koreensis gen. nov., sp. nov., isolated from activated sludge.</title>
        <authorList>
            <person name="Seung H.R."/>
        </authorList>
    </citation>
    <scope>NUCLEOTIDE SEQUENCE [LARGE SCALE GENOMIC DNA]</scope>
    <source>
        <strain evidence="1 2">EMB320</strain>
    </source>
</reference>
<comment type="caution">
    <text evidence="1">The sequence shown here is derived from an EMBL/GenBank/DDBJ whole genome shotgun (WGS) entry which is preliminary data.</text>
</comment>
<dbReference type="AlphaFoldDB" id="A0A844B808"/>
<sequence length="225" mass="23598">MLQTRFPRPLGDLGNPASWGVPTQLLVVEGVGPQDAVTTAAALRASELLPLFEAGIRRLEMRGVAAITTSCGFLVLLQDQLASASSVPLVSSSLLQLPALLAHEQAVGVLTISADRLGDEHLLRAGVPAARLRDVFIEGMPADGAFSRAIMGNSETMDFDRVAQEVVQAATRLQARAPALATLVLECTNLPPYAQAIRAATGWRVLSLADSPALKQALTADSLAA</sequence>
<keyword evidence="2" id="KW-1185">Reference proteome</keyword>
<accession>A0A844B808</accession>
<proteinExistence type="predicted"/>
<protein>
    <submittedName>
        <fullName evidence="1">Aspartate/glutamate racemase family protein</fullName>
    </submittedName>
</protein>
<organism evidence="1 2">
    <name type="scientific">Caenimonas koreensis DSM 17982</name>
    <dbReference type="NCBI Taxonomy" id="1121255"/>
    <lineage>
        <taxon>Bacteria</taxon>
        <taxon>Pseudomonadati</taxon>
        <taxon>Pseudomonadota</taxon>
        <taxon>Betaproteobacteria</taxon>
        <taxon>Burkholderiales</taxon>
        <taxon>Comamonadaceae</taxon>
        <taxon>Caenimonas</taxon>
    </lineage>
</organism>